<dbReference type="PANTHER" id="PTHR33204">
    <property type="entry name" value="TRANSCRIPTIONAL REGULATOR, MARR FAMILY"/>
    <property type="match status" value="1"/>
</dbReference>
<dbReference type="SUPFAM" id="SSF46785">
    <property type="entry name" value="Winged helix' DNA-binding domain"/>
    <property type="match status" value="1"/>
</dbReference>
<evidence type="ECO:0000256" key="3">
    <source>
        <dbReference type="ARBA" id="ARBA00023163"/>
    </source>
</evidence>
<gene>
    <name evidence="5" type="ORF">GH723_04075</name>
</gene>
<feature type="domain" description="HTH hxlR-type" evidence="4">
    <location>
        <begin position="11"/>
        <end position="108"/>
    </location>
</feature>
<dbReference type="EMBL" id="CP045851">
    <property type="protein sequence ID" value="QGG94344.1"/>
    <property type="molecule type" value="Genomic_DNA"/>
</dbReference>
<dbReference type="Pfam" id="PF01638">
    <property type="entry name" value="HxlR"/>
    <property type="match status" value="1"/>
</dbReference>
<dbReference type="PANTHER" id="PTHR33204:SF18">
    <property type="entry name" value="TRANSCRIPTIONAL REGULATORY PROTEIN"/>
    <property type="match status" value="1"/>
</dbReference>
<sequence>MRRKSFEDMRCSIAQALEVVGEWWTLLVVRDLLLGVTRFEELQERLGIARNVLTDRLRTLVDAGVVERRKYQDNPERFEYRLTEKGRDLWVVVTAMREWGDRWSAPDGPPVELVHRTCGERTTLVPTCSSCGEVLERRDLVAVPGPGGGKVPRPRS</sequence>
<evidence type="ECO:0000256" key="2">
    <source>
        <dbReference type="ARBA" id="ARBA00023125"/>
    </source>
</evidence>
<keyword evidence="2" id="KW-0238">DNA-binding</keyword>
<organism evidence="5 6">
    <name type="scientific">Actinomarinicola tropica</name>
    <dbReference type="NCBI Taxonomy" id="2789776"/>
    <lineage>
        <taxon>Bacteria</taxon>
        <taxon>Bacillati</taxon>
        <taxon>Actinomycetota</taxon>
        <taxon>Acidimicrobiia</taxon>
        <taxon>Acidimicrobiales</taxon>
        <taxon>Iamiaceae</taxon>
        <taxon>Actinomarinicola</taxon>
    </lineage>
</organism>
<reference evidence="5 6" key="1">
    <citation type="submission" date="2019-11" db="EMBL/GenBank/DDBJ databases">
        <authorList>
            <person name="He Y."/>
        </authorList>
    </citation>
    <scope>NUCLEOTIDE SEQUENCE [LARGE SCALE GENOMIC DNA]</scope>
    <source>
        <strain evidence="5 6">SCSIO 58843</strain>
    </source>
</reference>
<dbReference type="KEGG" id="atq:GH723_04075"/>
<dbReference type="InterPro" id="IPR036388">
    <property type="entry name" value="WH-like_DNA-bd_sf"/>
</dbReference>
<dbReference type="Gene3D" id="1.10.10.10">
    <property type="entry name" value="Winged helix-like DNA-binding domain superfamily/Winged helix DNA-binding domain"/>
    <property type="match status" value="1"/>
</dbReference>
<accession>A0A5Q2RFD3</accession>
<proteinExistence type="predicted"/>
<dbReference type="InterPro" id="IPR002577">
    <property type="entry name" value="HTH_HxlR"/>
</dbReference>
<dbReference type="AlphaFoldDB" id="A0A5Q2RFD3"/>
<evidence type="ECO:0000313" key="6">
    <source>
        <dbReference type="Proteomes" id="UP000334019"/>
    </source>
</evidence>
<dbReference type="InterPro" id="IPR036390">
    <property type="entry name" value="WH_DNA-bd_sf"/>
</dbReference>
<name>A0A5Q2RFD3_9ACTN</name>
<dbReference type="InterPro" id="IPR011991">
    <property type="entry name" value="ArsR-like_HTH"/>
</dbReference>
<keyword evidence="1" id="KW-0805">Transcription regulation</keyword>
<dbReference type="RefSeq" id="WP_153758450.1">
    <property type="nucleotide sequence ID" value="NZ_CP045851.1"/>
</dbReference>
<evidence type="ECO:0000313" key="5">
    <source>
        <dbReference type="EMBL" id="QGG94344.1"/>
    </source>
</evidence>
<evidence type="ECO:0000256" key="1">
    <source>
        <dbReference type="ARBA" id="ARBA00023015"/>
    </source>
</evidence>
<protein>
    <submittedName>
        <fullName evidence="5">Transcriptional regulator</fullName>
    </submittedName>
</protein>
<evidence type="ECO:0000259" key="4">
    <source>
        <dbReference type="PROSITE" id="PS51118"/>
    </source>
</evidence>
<dbReference type="Proteomes" id="UP000334019">
    <property type="component" value="Chromosome"/>
</dbReference>
<dbReference type="GO" id="GO:0003677">
    <property type="term" value="F:DNA binding"/>
    <property type="evidence" value="ECO:0007669"/>
    <property type="project" value="UniProtKB-KW"/>
</dbReference>
<keyword evidence="3" id="KW-0804">Transcription</keyword>
<keyword evidence="6" id="KW-1185">Reference proteome</keyword>
<dbReference type="CDD" id="cd00090">
    <property type="entry name" value="HTH_ARSR"/>
    <property type="match status" value="1"/>
</dbReference>
<dbReference type="PROSITE" id="PS51118">
    <property type="entry name" value="HTH_HXLR"/>
    <property type="match status" value="1"/>
</dbReference>